<sequence>MLHPAFGHGQGVYVHAFVTDIMQSFARWLHGSQIWQEYKPAWQTCPQP</sequence>
<dbReference type="PATRIC" id="fig|431306.5.peg.1197"/>
<reference evidence="2" key="1">
    <citation type="submission" date="2014-09" db="EMBL/GenBank/DDBJ databases">
        <authorList>
            <person name="Illeghems K.G."/>
        </authorList>
    </citation>
    <scope>NUCLEOTIDE SEQUENCE [LARGE SCALE GENOMIC DNA]</scope>
    <source>
        <strain evidence="2">LMG 23848T</strain>
    </source>
</reference>
<gene>
    <name evidence="1" type="ORF">AGA_1179</name>
</gene>
<dbReference type="AlphaFoldDB" id="A0A0U5F3H1"/>
<dbReference type="Proteomes" id="UP000068250">
    <property type="component" value="Chromosome I"/>
</dbReference>
<accession>A0A0U5F3H1</accession>
<dbReference type="STRING" id="431306.AGA_1179"/>
<organism evidence="1 2">
    <name type="scientific">Acetobacter ghanensis</name>
    <dbReference type="NCBI Taxonomy" id="431306"/>
    <lineage>
        <taxon>Bacteria</taxon>
        <taxon>Pseudomonadati</taxon>
        <taxon>Pseudomonadota</taxon>
        <taxon>Alphaproteobacteria</taxon>
        <taxon>Acetobacterales</taxon>
        <taxon>Acetobacteraceae</taxon>
        <taxon>Acetobacter</taxon>
    </lineage>
</organism>
<protein>
    <submittedName>
        <fullName evidence="1">Uncharacterized protein</fullName>
    </submittedName>
</protein>
<name>A0A0U5F3H1_9PROT</name>
<evidence type="ECO:0000313" key="2">
    <source>
        <dbReference type="Proteomes" id="UP000068250"/>
    </source>
</evidence>
<dbReference type="EMBL" id="LN609302">
    <property type="protein sequence ID" value="CEF55143.1"/>
    <property type="molecule type" value="Genomic_DNA"/>
</dbReference>
<evidence type="ECO:0000313" key="1">
    <source>
        <dbReference type="EMBL" id="CEF55143.1"/>
    </source>
</evidence>
<proteinExistence type="predicted"/>